<dbReference type="OrthoDB" id="5516926at2"/>
<dbReference type="PANTHER" id="PTHR36456:SF1">
    <property type="entry name" value="UPF0232 PROTEIN SCO3875"/>
    <property type="match status" value="1"/>
</dbReference>
<dbReference type="PANTHER" id="PTHR36456">
    <property type="entry name" value="UPF0232 PROTEIN SCO3875"/>
    <property type="match status" value="1"/>
</dbReference>
<evidence type="ECO:0000313" key="2">
    <source>
        <dbReference type="EMBL" id="TNC51339.1"/>
    </source>
</evidence>
<dbReference type="Pfam" id="PF05258">
    <property type="entry name" value="DciA"/>
    <property type="match status" value="1"/>
</dbReference>
<evidence type="ECO:0000313" key="3">
    <source>
        <dbReference type="EMBL" id="TNC52189.1"/>
    </source>
</evidence>
<feature type="region of interest" description="Disordered" evidence="1">
    <location>
        <begin position="1"/>
        <end position="94"/>
    </location>
</feature>
<sequence>MAEDPADRSAAAPEPADPTEPTGATGSAEPTSPADPVADHQSDGIELARSIARAYRSVGPAAPPRSRAAMSRRRRRRTIPGASGAHPDDRDPQTLESTLDRLVTEHGWDTEVAVHGLFGRWAEIVGAEIAEHCRPDRYDDKQLWVRADSTAWATQLRMLAPNVVAKLNERLGDGTVTRINVRGPQGPTWAKGSWRVQGRGPRDTYG</sequence>
<comment type="caution">
    <text evidence="3">The sequence shown here is derived from an EMBL/GenBank/DDBJ whole genome shotgun (WGS) entry which is preliminary data.</text>
</comment>
<organism evidence="3 4">
    <name type="scientific">Mumia zhuanghuii</name>
    <dbReference type="NCBI Taxonomy" id="2585211"/>
    <lineage>
        <taxon>Bacteria</taxon>
        <taxon>Bacillati</taxon>
        <taxon>Actinomycetota</taxon>
        <taxon>Actinomycetes</taxon>
        <taxon>Propionibacteriales</taxon>
        <taxon>Nocardioidaceae</taxon>
        <taxon>Mumia</taxon>
    </lineage>
</organism>
<dbReference type="RefSeq" id="WP_139085767.1">
    <property type="nucleotide sequence ID" value="NZ_VDFR01000004.1"/>
</dbReference>
<name>A0A5C4N6B7_9ACTN</name>
<feature type="compositionally biased region" description="Low complexity" evidence="1">
    <location>
        <begin position="56"/>
        <end position="69"/>
    </location>
</feature>
<feature type="compositionally biased region" description="Low complexity" evidence="1">
    <location>
        <begin position="10"/>
        <end position="26"/>
    </location>
</feature>
<evidence type="ECO:0000313" key="4">
    <source>
        <dbReference type="Proteomes" id="UP000306740"/>
    </source>
</evidence>
<dbReference type="Proteomes" id="UP000306740">
    <property type="component" value="Unassembled WGS sequence"/>
</dbReference>
<feature type="region of interest" description="Disordered" evidence="1">
    <location>
        <begin position="183"/>
        <end position="206"/>
    </location>
</feature>
<dbReference type="EMBL" id="VDFR01000004">
    <property type="protein sequence ID" value="TNC52189.1"/>
    <property type="molecule type" value="Genomic_DNA"/>
</dbReference>
<evidence type="ECO:0000256" key="1">
    <source>
        <dbReference type="SAM" id="MobiDB-lite"/>
    </source>
</evidence>
<dbReference type="InterPro" id="IPR007922">
    <property type="entry name" value="DciA-like"/>
</dbReference>
<dbReference type="EMBL" id="VDFR01000009">
    <property type="protein sequence ID" value="TNC51339.1"/>
    <property type="molecule type" value="Genomic_DNA"/>
</dbReference>
<gene>
    <name evidence="3" type="ORF">FHE65_01015</name>
    <name evidence="2" type="ORF">FHE65_02240</name>
</gene>
<dbReference type="AlphaFoldDB" id="A0A5C4N6B7"/>
<proteinExistence type="predicted"/>
<protein>
    <submittedName>
        <fullName evidence="3">DUF721 domain-containing protein</fullName>
    </submittedName>
</protein>
<accession>A0A5C4N6B7</accession>
<reference evidence="3 4" key="1">
    <citation type="submission" date="2019-05" db="EMBL/GenBank/DDBJ databases">
        <title>Mumia sp. nov., isolated from the intestinal contents of plateau pika (Ochotona curzoniae) in the Qinghai-Tibet plateau of China.</title>
        <authorList>
            <person name="Tian Z."/>
        </authorList>
    </citation>
    <scope>NUCLEOTIDE SEQUENCE [LARGE SCALE GENOMIC DNA]</scope>
    <source>
        <strain evidence="4">527</strain>
        <strain evidence="3">Z527</strain>
    </source>
</reference>